<dbReference type="InterPro" id="IPR029455">
    <property type="entry name" value="GHL15"/>
</dbReference>
<sequence>MNSIPSAVPTHKRHLLGLAIAAAASLLLYSCNSETSAESVISTSDDADVSESEATYEDFIELTLEESDEEDTAKALTSDDEATSTSDDDFEVYTAAVSSLSFSVGPGSEVSLVTNLAEYDATTEYLLVSEQSEGNAHTYSVVWQGDDLDGDGSNDTVSFDLIVKGFSDSVYSYSETEGESSMTAYGDEADVVENDGYWSIADNDFIDEGETITFTIENVYTSAYDTELAFTGIASATLYEPSAGNNHAFVVGEGTDLDSFSFSAGSSEQSFDDTEQLILTGAGSGTWRNAAVADVTVEFEIVEDDTWMSYLSEFMDERIGGFSWDTPQSLVYIRKTGTWTEDEIDLVANFSSLLGVDDKTEFSEKYPDKLYGVGYMNLEKDYGSGDLDSGHYLTNPEHYLYNEDGSVVTGNGYPYFNLAVPEMREYWLSEVERQIEENKELGFDEPGYSFFIDGLLKAYDVGNSLYVDYWGEPVSDTYREEALKPLLAQMRDMYADQVTLVGNFLRPNRPNGMMDYVHSYIHGSYMELFERFTTGYVENANLGIQYMQEAAAAGKMLQLSLTKTKPTPVTELTLDEMREKASAAMPEFWAQLETDEQDELAEMYAYFDFKLALFLMGAGEYSYLKFIDTPLANSAGTDFFKNITPFPEWDMALGEPLEYAQQEGNVWTRRFEYVDIILDLDNGTATYLDPGSLDAMEASAE</sequence>
<dbReference type="Pfam" id="PF14885">
    <property type="entry name" value="GHL15"/>
    <property type="match status" value="1"/>
</dbReference>
<accession>A0A4R3I0S2</accession>
<evidence type="ECO:0000313" key="3">
    <source>
        <dbReference type="Proteomes" id="UP000295793"/>
    </source>
</evidence>
<comment type="caution">
    <text evidence="2">The sequence shown here is derived from an EMBL/GenBank/DDBJ whole genome shotgun (WGS) entry which is preliminary data.</text>
</comment>
<organism evidence="2 3">
    <name type="scientific">Reinekea marinisedimentorum</name>
    <dbReference type="NCBI Taxonomy" id="230495"/>
    <lineage>
        <taxon>Bacteria</taxon>
        <taxon>Pseudomonadati</taxon>
        <taxon>Pseudomonadota</taxon>
        <taxon>Gammaproteobacteria</taxon>
        <taxon>Oceanospirillales</taxon>
        <taxon>Saccharospirillaceae</taxon>
        <taxon>Reinekea</taxon>
    </lineage>
</organism>
<dbReference type="GO" id="GO:0016787">
    <property type="term" value="F:hydrolase activity"/>
    <property type="evidence" value="ECO:0007669"/>
    <property type="project" value="UniProtKB-KW"/>
</dbReference>
<evidence type="ECO:0000256" key="1">
    <source>
        <dbReference type="SAM" id="MobiDB-lite"/>
    </source>
</evidence>
<dbReference type="Proteomes" id="UP000295793">
    <property type="component" value="Unassembled WGS sequence"/>
</dbReference>
<dbReference type="EMBL" id="SLZR01000015">
    <property type="protein sequence ID" value="TCS38784.1"/>
    <property type="molecule type" value="Genomic_DNA"/>
</dbReference>
<feature type="region of interest" description="Disordered" evidence="1">
    <location>
        <begin position="66"/>
        <end position="87"/>
    </location>
</feature>
<name>A0A4R3I0S2_9GAMM</name>
<keyword evidence="3" id="KW-1185">Reference proteome</keyword>
<keyword evidence="2" id="KW-0378">Hydrolase</keyword>
<protein>
    <submittedName>
        <fullName evidence="2">Putative glycosyl hydrolase-like family 15 (GHL15) protein</fullName>
    </submittedName>
</protein>
<feature type="compositionally biased region" description="Acidic residues" evidence="1">
    <location>
        <begin position="78"/>
        <end position="87"/>
    </location>
</feature>
<dbReference type="RefSeq" id="WP_132702844.1">
    <property type="nucleotide sequence ID" value="NZ_SLZR01000015.1"/>
</dbReference>
<dbReference type="AlphaFoldDB" id="A0A4R3I0S2"/>
<evidence type="ECO:0000313" key="2">
    <source>
        <dbReference type="EMBL" id="TCS38784.1"/>
    </source>
</evidence>
<gene>
    <name evidence="2" type="ORF">BCF53_11558</name>
</gene>
<reference evidence="2 3" key="1">
    <citation type="submission" date="2019-03" db="EMBL/GenBank/DDBJ databases">
        <title>Genomic Encyclopedia of Archaeal and Bacterial Type Strains, Phase II (KMG-II): from individual species to whole genera.</title>
        <authorList>
            <person name="Goeker M."/>
        </authorList>
    </citation>
    <scope>NUCLEOTIDE SEQUENCE [LARGE SCALE GENOMIC DNA]</scope>
    <source>
        <strain evidence="2 3">DSM 15388</strain>
    </source>
</reference>
<dbReference type="OrthoDB" id="1401523at2"/>
<proteinExistence type="predicted"/>